<feature type="compositionally biased region" description="Basic and acidic residues" evidence="1">
    <location>
        <begin position="269"/>
        <end position="281"/>
    </location>
</feature>
<evidence type="ECO:0000313" key="4">
    <source>
        <dbReference type="Proteomes" id="UP000663193"/>
    </source>
</evidence>
<dbReference type="OrthoDB" id="194443at2759"/>
<organism evidence="3 4">
    <name type="scientific">Phaeosphaeria nodorum (strain SN15 / ATCC MYA-4574 / FGSC 10173)</name>
    <name type="common">Glume blotch fungus</name>
    <name type="synonym">Parastagonospora nodorum</name>
    <dbReference type="NCBI Taxonomy" id="321614"/>
    <lineage>
        <taxon>Eukaryota</taxon>
        <taxon>Fungi</taxon>
        <taxon>Dikarya</taxon>
        <taxon>Ascomycota</taxon>
        <taxon>Pezizomycotina</taxon>
        <taxon>Dothideomycetes</taxon>
        <taxon>Pleosporomycetidae</taxon>
        <taxon>Pleosporales</taxon>
        <taxon>Pleosporineae</taxon>
        <taxon>Phaeosphaeriaceae</taxon>
        <taxon>Parastagonospora</taxon>
    </lineage>
</organism>
<evidence type="ECO:0000313" key="3">
    <source>
        <dbReference type="EMBL" id="QRD01161.1"/>
    </source>
</evidence>
<dbReference type="EMBL" id="CP069034">
    <property type="protein sequence ID" value="QRD01161.1"/>
    <property type="molecule type" value="Genomic_DNA"/>
</dbReference>
<reference evidence="4" key="1">
    <citation type="journal article" date="2021" name="BMC Genomics">
        <title>Chromosome-level genome assembly and manually-curated proteome of model necrotroph Parastagonospora nodorum Sn15 reveals a genome-wide trove of candidate effector homologs, and redundancy of virulence-related functions within an accessory chromosome.</title>
        <authorList>
            <person name="Bertazzoni S."/>
            <person name="Jones D.A.B."/>
            <person name="Phan H.T."/>
            <person name="Tan K.-C."/>
            <person name="Hane J.K."/>
        </authorList>
    </citation>
    <scope>NUCLEOTIDE SEQUENCE [LARGE SCALE GENOMIC DNA]</scope>
    <source>
        <strain evidence="4">SN15 / ATCC MYA-4574 / FGSC 10173)</strain>
    </source>
</reference>
<dbReference type="VEuPathDB" id="FungiDB:JI435_157940"/>
<dbReference type="PROSITE" id="PS50097">
    <property type="entry name" value="BTB"/>
    <property type="match status" value="1"/>
</dbReference>
<proteinExistence type="predicted"/>
<feature type="domain" description="BTB" evidence="2">
    <location>
        <begin position="87"/>
        <end position="142"/>
    </location>
</feature>
<dbReference type="InterPro" id="IPR000210">
    <property type="entry name" value="BTB/POZ_dom"/>
</dbReference>
<keyword evidence="4" id="KW-1185">Reference proteome</keyword>
<gene>
    <name evidence="3" type="ORF">JI435_157940</name>
</gene>
<dbReference type="AlphaFoldDB" id="A0A7U2I2Q8"/>
<feature type="region of interest" description="Disordered" evidence="1">
    <location>
        <begin position="41"/>
        <end position="85"/>
    </location>
</feature>
<dbReference type="SUPFAM" id="SSF54695">
    <property type="entry name" value="POZ domain"/>
    <property type="match status" value="1"/>
</dbReference>
<dbReference type="Pfam" id="PF00651">
    <property type="entry name" value="BTB"/>
    <property type="match status" value="1"/>
</dbReference>
<name>A0A7U2I2Q8_PHANO</name>
<dbReference type="Gene3D" id="3.30.710.10">
    <property type="entry name" value="Potassium Channel Kv1.1, Chain A"/>
    <property type="match status" value="1"/>
</dbReference>
<protein>
    <recommendedName>
        <fullName evidence="2">BTB domain-containing protein</fullName>
    </recommendedName>
</protein>
<dbReference type="Proteomes" id="UP000663193">
    <property type="component" value="Chromosome 12"/>
</dbReference>
<evidence type="ECO:0000256" key="1">
    <source>
        <dbReference type="SAM" id="MobiDB-lite"/>
    </source>
</evidence>
<accession>A0A7U2I2Q8</accession>
<dbReference type="InterPro" id="IPR011333">
    <property type="entry name" value="SKP1/BTB/POZ_sf"/>
</dbReference>
<sequence>MSHESHIRGKVQKRIVLVSISGPTSITPTLSCYSINSQASTQPKQCSMAVPSKRPVSEMESPEPNTETKKTKTATDSNETQDDVETEKVTVIVGDQNFHVDKEVLTERSKYFQDMFEGTNSDEIIKLSDTESKYFAVYTEYLNMSQNGKIMGQTWDDLAALFSLGELLSDIKFHNKIVHTMVTTSEKDSIRPHDHVMRSLYNKSAPTSPIRRLMVKMTMKRYYDLEGSDYQYEDEYSVAVMKKLTAPQKERDEMYDGVIRPAKYYDTEKKRARRVAKETKASRGRSRKA</sequence>
<feature type="region of interest" description="Disordered" evidence="1">
    <location>
        <begin position="269"/>
        <end position="289"/>
    </location>
</feature>
<evidence type="ECO:0000259" key="2">
    <source>
        <dbReference type="PROSITE" id="PS50097"/>
    </source>
</evidence>